<keyword evidence="1" id="KW-0805">Transcription regulation</keyword>
<accession>A0AA37TGP3</accession>
<keyword evidence="3" id="KW-0804">Transcription</keyword>
<evidence type="ECO:0000259" key="4">
    <source>
        <dbReference type="PROSITE" id="PS51063"/>
    </source>
</evidence>
<dbReference type="PROSITE" id="PS51063">
    <property type="entry name" value="HTH_CRP_2"/>
    <property type="match status" value="1"/>
</dbReference>
<evidence type="ECO:0000256" key="3">
    <source>
        <dbReference type="ARBA" id="ARBA00023163"/>
    </source>
</evidence>
<dbReference type="InterPro" id="IPR018490">
    <property type="entry name" value="cNMP-bd_dom_sf"/>
</dbReference>
<dbReference type="Proteomes" id="UP001157440">
    <property type="component" value="Unassembled WGS sequence"/>
</dbReference>
<sequence length="271" mass="29621">MPTSTSPSLQGNLLLDALNARDRALIAPHLEPAEYRRGDVLFHARDEVSYVTFPLHRAIVTLVVPLRDGKSVETATVGHEGAIGGVVSHGYLPAFSQAVIQVGGPMLRISAERLNAAKLASPAVRDLFVRYADCLLAQLLQSVACNAVHPIEQRCLRWLLTLQDRLGVPELPVTHEVLSEMLGVRRAYLTKILGRMQDDGLIRTGHGRLTVLDRGRVERAACECHASVQLHFREVLGAVYGRDGEMLAVDVTEPEALKPPSPAVTLRETAR</sequence>
<evidence type="ECO:0000256" key="2">
    <source>
        <dbReference type="ARBA" id="ARBA00023125"/>
    </source>
</evidence>
<dbReference type="SMART" id="SM00419">
    <property type="entry name" value="HTH_CRP"/>
    <property type="match status" value="1"/>
</dbReference>
<dbReference type="SUPFAM" id="SSF46785">
    <property type="entry name" value="Winged helix' DNA-binding domain"/>
    <property type="match status" value="1"/>
</dbReference>
<dbReference type="PANTHER" id="PTHR24567:SF74">
    <property type="entry name" value="HTH-TYPE TRANSCRIPTIONAL REGULATOR ARCR"/>
    <property type="match status" value="1"/>
</dbReference>
<gene>
    <name evidence="5" type="ORF">GCM10007890_36900</name>
</gene>
<name>A0AA37TGP3_9HYPH</name>
<dbReference type="Pfam" id="PF13545">
    <property type="entry name" value="HTH_Crp_2"/>
    <property type="match status" value="1"/>
</dbReference>
<dbReference type="AlphaFoldDB" id="A0AA37TGP3"/>
<dbReference type="GO" id="GO:0003700">
    <property type="term" value="F:DNA-binding transcription factor activity"/>
    <property type="evidence" value="ECO:0007669"/>
    <property type="project" value="TreeGrafter"/>
</dbReference>
<comment type="caution">
    <text evidence="5">The sequence shown here is derived from an EMBL/GenBank/DDBJ whole genome shotgun (WGS) entry which is preliminary data.</text>
</comment>
<dbReference type="RefSeq" id="WP_238198813.1">
    <property type="nucleotide sequence ID" value="NZ_BPQZ01000027.1"/>
</dbReference>
<dbReference type="InterPro" id="IPR012318">
    <property type="entry name" value="HTH_CRP"/>
</dbReference>
<dbReference type="InterPro" id="IPR036390">
    <property type="entry name" value="WH_DNA-bd_sf"/>
</dbReference>
<keyword evidence="6" id="KW-1185">Reference proteome</keyword>
<dbReference type="EMBL" id="BSPL01000018">
    <property type="protein sequence ID" value="GLS71677.1"/>
    <property type="molecule type" value="Genomic_DNA"/>
</dbReference>
<protein>
    <submittedName>
        <fullName evidence="5">Transcriptional regulator</fullName>
    </submittedName>
</protein>
<reference evidence="6" key="1">
    <citation type="journal article" date="2019" name="Int. J. Syst. Evol. Microbiol.">
        <title>The Global Catalogue of Microorganisms (GCM) 10K type strain sequencing project: providing services to taxonomists for standard genome sequencing and annotation.</title>
        <authorList>
            <consortium name="The Broad Institute Genomics Platform"/>
            <consortium name="The Broad Institute Genome Sequencing Center for Infectious Disease"/>
            <person name="Wu L."/>
            <person name="Ma J."/>
        </authorList>
    </citation>
    <scope>NUCLEOTIDE SEQUENCE [LARGE SCALE GENOMIC DNA]</scope>
    <source>
        <strain evidence="6">NBRC 103632</strain>
    </source>
</reference>
<proteinExistence type="predicted"/>
<dbReference type="InterPro" id="IPR050397">
    <property type="entry name" value="Env_Response_Regulators"/>
</dbReference>
<feature type="domain" description="HTH crp-type" evidence="4">
    <location>
        <begin position="149"/>
        <end position="215"/>
    </location>
</feature>
<dbReference type="GO" id="GO:0005829">
    <property type="term" value="C:cytosol"/>
    <property type="evidence" value="ECO:0007669"/>
    <property type="project" value="TreeGrafter"/>
</dbReference>
<dbReference type="GO" id="GO:0003677">
    <property type="term" value="F:DNA binding"/>
    <property type="evidence" value="ECO:0007669"/>
    <property type="project" value="UniProtKB-KW"/>
</dbReference>
<dbReference type="Gene3D" id="2.60.120.10">
    <property type="entry name" value="Jelly Rolls"/>
    <property type="match status" value="1"/>
</dbReference>
<organism evidence="5 6">
    <name type="scientific">Methylobacterium tardum</name>
    <dbReference type="NCBI Taxonomy" id="374432"/>
    <lineage>
        <taxon>Bacteria</taxon>
        <taxon>Pseudomonadati</taxon>
        <taxon>Pseudomonadota</taxon>
        <taxon>Alphaproteobacteria</taxon>
        <taxon>Hyphomicrobiales</taxon>
        <taxon>Methylobacteriaceae</taxon>
        <taxon>Methylobacterium</taxon>
    </lineage>
</organism>
<dbReference type="InterPro" id="IPR014710">
    <property type="entry name" value="RmlC-like_jellyroll"/>
</dbReference>
<evidence type="ECO:0000313" key="5">
    <source>
        <dbReference type="EMBL" id="GLS71677.1"/>
    </source>
</evidence>
<keyword evidence="2" id="KW-0238">DNA-binding</keyword>
<dbReference type="SUPFAM" id="SSF51206">
    <property type="entry name" value="cAMP-binding domain-like"/>
    <property type="match status" value="1"/>
</dbReference>
<dbReference type="PANTHER" id="PTHR24567">
    <property type="entry name" value="CRP FAMILY TRANSCRIPTIONAL REGULATORY PROTEIN"/>
    <property type="match status" value="1"/>
</dbReference>
<evidence type="ECO:0000313" key="6">
    <source>
        <dbReference type="Proteomes" id="UP001157440"/>
    </source>
</evidence>
<evidence type="ECO:0000256" key="1">
    <source>
        <dbReference type="ARBA" id="ARBA00023015"/>
    </source>
</evidence>